<evidence type="ECO:0000259" key="1">
    <source>
        <dbReference type="PROSITE" id="PS50954"/>
    </source>
</evidence>
<dbReference type="PANTHER" id="PTHR12349">
    <property type="entry name" value="ANKYRIN REPEAT AND LEM DOMAIN-CONTAINING PROTEIN 2"/>
    <property type="match status" value="1"/>
</dbReference>
<dbReference type="SUPFAM" id="SSF63451">
    <property type="entry name" value="LEM domain"/>
    <property type="match status" value="1"/>
</dbReference>
<gene>
    <name evidence="2" type="ORF">SUZIE_149195</name>
</gene>
<organism evidence="2 3">
    <name type="scientific">Sciurus carolinensis</name>
    <name type="common">Eastern gray squirrel</name>
    <dbReference type="NCBI Taxonomy" id="30640"/>
    <lineage>
        <taxon>Eukaryota</taxon>
        <taxon>Metazoa</taxon>
        <taxon>Chordata</taxon>
        <taxon>Craniata</taxon>
        <taxon>Vertebrata</taxon>
        <taxon>Euteleostomi</taxon>
        <taxon>Mammalia</taxon>
        <taxon>Eutheria</taxon>
        <taxon>Euarchontoglires</taxon>
        <taxon>Glires</taxon>
        <taxon>Rodentia</taxon>
        <taxon>Sciuromorpha</taxon>
        <taxon>Sciuridae</taxon>
        <taxon>Sciurinae</taxon>
        <taxon>Sciurini</taxon>
        <taxon>Sciurus</taxon>
    </lineage>
</organism>
<accession>A0AA41MV14</accession>
<dbReference type="PANTHER" id="PTHR12349:SF4">
    <property type="entry name" value="ANKYRIN REPEAT AND LEM DOMAIN-CONTAINING PROTEIN 2"/>
    <property type="match status" value="1"/>
</dbReference>
<keyword evidence="3" id="KW-1185">Reference proteome</keyword>
<comment type="caution">
    <text evidence="2">The sequence shown here is derived from an EMBL/GenBank/DDBJ whole genome shotgun (WGS) entry which is preliminary data.</text>
</comment>
<dbReference type="AlphaFoldDB" id="A0AA41MV14"/>
<dbReference type="InterPro" id="IPR003887">
    <property type="entry name" value="LEM_dom"/>
</dbReference>
<reference evidence="2" key="1">
    <citation type="submission" date="2020-03" db="EMBL/GenBank/DDBJ databases">
        <title>Studies in the Genomics of Life Span.</title>
        <authorList>
            <person name="Glass D."/>
        </authorList>
    </citation>
    <scope>NUCLEOTIDE SEQUENCE</scope>
    <source>
        <strain evidence="2">SUZIE</strain>
        <tissue evidence="2">Muscle</tissue>
    </source>
</reference>
<dbReference type="Proteomes" id="UP001166674">
    <property type="component" value="Unassembled WGS sequence"/>
</dbReference>
<dbReference type="InterPro" id="IPR011015">
    <property type="entry name" value="LEM/LEM-like_dom_sf"/>
</dbReference>
<proteinExistence type="predicted"/>
<evidence type="ECO:0000313" key="3">
    <source>
        <dbReference type="Proteomes" id="UP001166674"/>
    </source>
</evidence>
<feature type="domain" description="LEM" evidence="1">
    <location>
        <begin position="5"/>
        <end position="49"/>
    </location>
</feature>
<evidence type="ECO:0000313" key="2">
    <source>
        <dbReference type="EMBL" id="MBZ3878689.1"/>
    </source>
</evidence>
<sequence length="123" mass="14012">MDAVLPRLKLLSPDDLREEVARAGLKCGPITSTDLTAKLRKTVEKGEEDTFSEITWNTLWYLIGSGNNATIVQEGCRYNVMHVAAKENQASVFQLMLETLENPEFMRLMYPDNDQSMLQKHIH</sequence>
<dbReference type="EMBL" id="JAATJV010333743">
    <property type="protein sequence ID" value="MBZ3878689.1"/>
    <property type="molecule type" value="Genomic_DNA"/>
</dbReference>
<name>A0AA41MV14_SCICA</name>
<dbReference type="GO" id="GO:0051721">
    <property type="term" value="F:protein phosphatase 2A binding"/>
    <property type="evidence" value="ECO:0007669"/>
    <property type="project" value="TreeGrafter"/>
</dbReference>
<dbReference type="GO" id="GO:0005783">
    <property type="term" value="C:endoplasmic reticulum"/>
    <property type="evidence" value="ECO:0007669"/>
    <property type="project" value="TreeGrafter"/>
</dbReference>
<protein>
    <submittedName>
        <fullName evidence="2">Ankyrin repeat and LEM domain-containing protein 2</fullName>
    </submittedName>
</protein>
<dbReference type="PROSITE" id="PS50954">
    <property type="entry name" value="LEM"/>
    <property type="match status" value="1"/>
</dbReference>